<proteinExistence type="predicted"/>
<protein>
    <submittedName>
        <fullName evidence="2">DUF1707 domain-containing protein</fullName>
    </submittedName>
</protein>
<gene>
    <name evidence="2" type="ORF">NE857_08620</name>
</gene>
<dbReference type="PANTHER" id="PTHR40763:SF5">
    <property type="entry name" value="MEMBRANE PROTEIN"/>
    <property type="match status" value="1"/>
</dbReference>
<name>A0ABY5DF45_9ACTN</name>
<dbReference type="PANTHER" id="PTHR40763">
    <property type="entry name" value="MEMBRANE PROTEIN-RELATED"/>
    <property type="match status" value="1"/>
</dbReference>
<keyword evidence="3" id="KW-1185">Reference proteome</keyword>
<accession>A0ABY5DF45</accession>
<dbReference type="RefSeq" id="WP_254420499.1">
    <property type="nucleotide sequence ID" value="NZ_BAAAJB010000073.1"/>
</dbReference>
<reference evidence="2" key="1">
    <citation type="submission" date="2022-06" db="EMBL/GenBank/DDBJ databases">
        <authorList>
            <person name="Ping M."/>
        </authorList>
    </citation>
    <scope>NUCLEOTIDE SEQUENCE</scope>
    <source>
        <strain evidence="2">JCM11759T</strain>
    </source>
</reference>
<feature type="domain" description="DUF1707" evidence="1">
    <location>
        <begin position="9"/>
        <end position="61"/>
    </location>
</feature>
<dbReference type="InterPro" id="IPR012551">
    <property type="entry name" value="DUF1707_SHOCT-like"/>
</dbReference>
<evidence type="ECO:0000313" key="3">
    <source>
        <dbReference type="Proteomes" id="UP001055940"/>
    </source>
</evidence>
<evidence type="ECO:0000313" key="2">
    <source>
        <dbReference type="EMBL" id="USY21650.1"/>
    </source>
</evidence>
<dbReference type="Pfam" id="PF08044">
    <property type="entry name" value="DUF1707"/>
    <property type="match status" value="1"/>
</dbReference>
<sequence>MAPDDINHMRISDTERDHVAEILREAAGEGRLDLDELDERLSAVYAAKTYADLRPIVADLPAGAAGFGGPAPTGATLSGGGQGLSPTGHQPLVGGQPLVLKGQGGSVARKGEWTVPHRVEADARFGSTKLDFREARLTTPVIEVWVDVSWGSGDLILPEGATAEIDVDASWFGSIRSDIDSIPRHGTPHFVITGKSQGGTLKVRYKRSGGWSDLFS</sequence>
<dbReference type="Proteomes" id="UP001055940">
    <property type="component" value="Chromosome"/>
</dbReference>
<organism evidence="2 3">
    <name type="scientific">Nocardiopsis exhalans</name>
    <dbReference type="NCBI Taxonomy" id="163604"/>
    <lineage>
        <taxon>Bacteria</taxon>
        <taxon>Bacillati</taxon>
        <taxon>Actinomycetota</taxon>
        <taxon>Actinomycetes</taxon>
        <taxon>Streptosporangiales</taxon>
        <taxon>Nocardiopsidaceae</taxon>
        <taxon>Nocardiopsis</taxon>
    </lineage>
</organism>
<evidence type="ECO:0000259" key="1">
    <source>
        <dbReference type="Pfam" id="PF08044"/>
    </source>
</evidence>
<dbReference type="EMBL" id="CP099837">
    <property type="protein sequence ID" value="USY21650.1"/>
    <property type="molecule type" value="Genomic_DNA"/>
</dbReference>